<feature type="region of interest" description="Disordered" evidence="2">
    <location>
        <begin position="380"/>
        <end position="411"/>
    </location>
</feature>
<gene>
    <name evidence="3" type="ORF">NM961_22440</name>
</gene>
<proteinExistence type="predicted"/>
<keyword evidence="4" id="KW-1185">Reference proteome</keyword>
<dbReference type="InterPro" id="IPR008727">
    <property type="entry name" value="PAAR_motif"/>
</dbReference>
<evidence type="ECO:0000256" key="1">
    <source>
        <dbReference type="SAM" id="Coils"/>
    </source>
</evidence>
<sequence>MSDVLTLPTVTSMTGVVHITPDQTLWNIRTFAGSDRLLIERSAYSAVAIDGSNEVPLRDWSPTYAEYEQYRKDNPGLDLPHIEKPDEKPATQASRHIANATTWRAECVDPDWCDVNGTPIAFDSYAEIEQEKLASPNVKAQGVPVYRQGDMHQGIKADAGAHVVSRTSQATGFVKIVQGQSNVKVNGLPVARHESECLINCDANGLGGTAGLLRTDIKTMFRQKTQEELAIEMKYFDEARRNADERAAETQRELDEVRRELSETTLLLDWTRRRQIKERIARLETQMRVRGSDALYYRDQAAHAFAMAYPEAAAGPTMSAALSWNERRETELRTHESRRQLERALLGPVIGAPGNTVEAMGATAQVVDWVNATALDTAGVGKGMGNPGSQRSIGPPRGFRPPHRPPIKPQGIFIRPHERDIRRFDELARDPAHNGAISPKTWREAEVGMEMEARGDLKFPIRRDPRPNGGEFIDRDGVVWDIKGFNSSFKTGFKLEKAVEAISREVGRGENVIIDTARMSAEHVSQLRHAIDKAGLSGNVKWYP</sequence>
<name>A0ABT1QYW0_9GAMM</name>
<feature type="coiled-coil region" evidence="1">
    <location>
        <begin position="240"/>
        <end position="267"/>
    </location>
</feature>
<organism evidence="3 4">
    <name type="scientific">Tahibacter harae</name>
    <dbReference type="NCBI Taxonomy" id="2963937"/>
    <lineage>
        <taxon>Bacteria</taxon>
        <taxon>Pseudomonadati</taxon>
        <taxon>Pseudomonadota</taxon>
        <taxon>Gammaproteobacteria</taxon>
        <taxon>Lysobacterales</taxon>
        <taxon>Rhodanobacteraceae</taxon>
        <taxon>Tahibacter</taxon>
    </lineage>
</organism>
<protein>
    <submittedName>
        <fullName evidence="3">PAAR domain-containing protein</fullName>
    </submittedName>
</protein>
<comment type="caution">
    <text evidence="3">The sequence shown here is derived from an EMBL/GenBank/DDBJ whole genome shotgun (WGS) entry which is preliminary data.</text>
</comment>
<accession>A0ABT1QYW0</accession>
<dbReference type="RefSeq" id="WP_255916670.1">
    <property type="nucleotide sequence ID" value="NZ_JANFQO010000032.1"/>
</dbReference>
<evidence type="ECO:0000256" key="2">
    <source>
        <dbReference type="SAM" id="MobiDB-lite"/>
    </source>
</evidence>
<dbReference type="Pfam" id="PF05488">
    <property type="entry name" value="PAAR_motif"/>
    <property type="match status" value="1"/>
</dbReference>
<keyword evidence="1" id="KW-0175">Coiled coil</keyword>
<dbReference type="EMBL" id="JANFQO010000032">
    <property type="protein sequence ID" value="MCQ4167484.1"/>
    <property type="molecule type" value="Genomic_DNA"/>
</dbReference>
<dbReference type="Proteomes" id="UP001165498">
    <property type="component" value="Unassembled WGS sequence"/>
</dbReference>
<evidence type="ECO:0000313" key="3">
    <source>
        <dbReference type="EMBL" id="MCQ4167484.1"/>
    </source>
</evidence>
<reference evidence="3" key="1">
    <citation type="submission" date="2022-07" db="EMBL/GenBank/DDBJ databases">
        <title>Tahibacter sp., a new gammaproteobacterium isolated from the silt sample collected at pig farm.</title>
        <authorList>
            <person name="Chen H."/>
        </authorList>
    </citation>
    <scope>NUCLEOTIDE SEQUENCE</scope>
    <source>
        <strain evidence="3">P2K</strain>
    </source>
</reference>
<dbReference type="Gene3D" id="2.60.200.60">
    <property type="match status" value="1"/>
</dbReference>
<evidence type="ECO:0000313" key="4">
    <source>
        <dbReference type="Proteomes" id="UP001165498"/>
    </source>
</evidence>